<dbReference type="InterPro" id="IPR015421">
    <property type="entry name" value="PyrdxlP-dep_Trfase_major"/>
</dbReference>
<dbReference type="RefSeq" id="WP_130459948.1">
    <property type="nucleotide sequence ID" value="NZ_SHKM01000003.1"/>
</dbReference>
<dbReference type="Gene3D" id="3.40.640.10">
    <property type="entry name" value="Type I PLP-dependent aspartate aminotransferase-like (Major domain)"/>
    <property type="match status" value="1"/>
</dbReference>
<dbReference type="PANTHER" id="PTHR30244">
    <property type="entry name" value="TRANSAMINASE"/>
    <property type="match status" value="1"/>
</dbReference>
<dbReference type="PANTHER" id="PTHR30244:SF36">
    <property type="entry name" value="3-OXO-GLUCOSE-6-PHOSPHATE:GLUTAMATE AMINOTRANSFERASE"/>
    <property type="match status" value="1"/>
</dbReference>
<proteinExistence type="inferred from homology"/>
<gene>
    <name evidence="4" type="ORF">EV678_2762</name>
</gene>
<dbReference type="Gene3D" id="3.90.1150.10">
    <property type="entry name" value="Aspartate Aminotransferase, domain 1"/>
    <property type="match status" value="1"/>
</dbReference>
<evidence type="ECO:0000313" key="4">
    <source>
        <dbReference type="EMBL" id="RZT75578.1"/>
    </source>
</evidence>
<dbReference type="InterPro" id="IPR015422">
    <property type="entry name" value="PyrdxlP-dep_Trfase_small"/>
</dbReference>
<evidence type="ECO:0000256" key="1">
    <source>
        <dbReference type="ARBA" id="ARBA00022898"/>
    </source>
</evidence>
<evidence type="ECO:0000256" key="3">
    <source>
        <dbReference type="RuleBase" id="RU004508"/>
    </source>
</evidence>
<comment type="similarity">
    <text evidence="2 3">Belongs to the DegT/DnrJ/EryC1 family.</text>
</comment>
<dbReference type="SUPFAM" id="SSF53383">
    <property type="entry name" value="PLP-dependent transferases"/>
    <property type="match status" value="1"/>
</dbReference>
<dbReference type="PIRSF" id="PIRSF000390">
    <property type="entry name" value="PLP_StrS"/>
    <property type="match status" value="1"/>
</dbReference>
<organism evidence="4 5">
    <name type="scientific">Azospira oryzae</name>
    <dbReference type="NCBI Taxonomy" id="146939"/>
    <lineage>
        <taxon>Bacteria</taxon>
        <taxon>Pseudomonadati</taxon>
        <taxon>Pseudomonadota</taxon>
        <taxon>Betaproteobacteria</taxon>
        <taxon>Rhodocyclales</taxon>
        <taxon>Rhodocyclaceae</taxon>
        <taxon>Azospira</taxon>
    </lineage>
</organism>
<accession>A0ABY0IK95</accession>
<evidence type="ECO:0000256" key="2">
    <source>
        <dbReference type="ARBA" id="ARBA00037999"/>
    </source>
</evidence>
<dbReference type="Pfam" id="PF01041">
    <property type="entry name" value="DegT_DnrJ_EryC1"/>
    <property type="match status" value="1"/>
</dbReference>
<dbReference type="Proteomes" id="UP000292136">
    <property type="component" value="Unassembled WGS sequence"/>
</dbReference>
<keyword evidence="1 3" id="KW-0663">Pyridoxal phosphate</keyword>
<evidence type="ECO:0000313" key="5">
    <source>
        <dbReference type="Proteomes" id="UP000292136"/>
    </source>
</evidence>
<dbReference type="CDD" id="cd00616">
    <property type="entry name" value="AHBA_syn"/>
    <property type="match status" value="1"/>
</dbReference>
<protein>
    <submittedName>
        <fullName evidence="4">dTDP-4-amino-4,6-dideoxygalactose transaminase</fullName>
    </submittedName>
</protein>
<name>A0ABY0IK95_9RHOO</name>
<reference evidence="4 5" key="1">
    <citation type="submission" date="2019-02" db="EMBL/GenBank/DDBJ databases">
        <title>Genomic Encyclopedia of Type Strains, Phase IV (KMG-IV): sequencing the most valuable type-strain genomes for metagenomic binning, comparative biology and taxonomic classification.</title>
        <authorList>
            <person name="Goeker M."/>
        </authorList>
    </citation>
    <scope>NUCLEOTIDE SEQUENCE [LARGE SCALE GENOMIC DNA]</scope>
    <source>
        <strain evidence="4 5">DSM 21223</strain>
    </source>
</reference>
<dbReference type="InterPro" id="IPR015424">
    <property type="entry name" value="PyrdxlP-dep_Trfase"/>
</dbReference>
<dbReference type="InterPro" id="IPR000653">
    <property type="entry name" value="DegT/StrS_aminotransferase"/>
</dbReference>
<comment type="caution">
    <text evidence="4">The sequence shown here is derived from an EMBL/GenBank/DDBJ whole genome shotgun (WGS) entry which is preliminary data.</text>
</comment>
<dbReference type="EMBL" id="SHKM01000003">
    <property type="protein sequence ID" value="RZT75578.1"/>
    <property type="molecule type" value="Genomic_DNA"/>
</dbReference>
<sequence>MIPFLDLKELNRSLAPELHTALTRVLDSGWLVLGQEVEAFEAEFAAYCQTDYCIGVANGLEALHLILRAYDIGAGDEVIVPANTFIATWLAVTYAGARLVPVEPLPHTGNMDPQAVAAAITPRTKAIMPVHLYGQTAEMAPLMDLAERHGLKVIEDAAQAHGATCHGRRAGSLGHAAGFSFYPGKNLGALGDGGAITTSDPQLAERLRLLRNYGSRSKYRNEEAGFNCRLDEIQAAFLRAKLPLLDGWNQRRRQIAARYDAELGAAGLQLMQEAPGHVSARHLYVVRSPQRDALQVALHEAGVQTAIHYPVPPHLQPAYAGLGYREGAFPITEILHREVLSLPMGPTLDDSQVTAVIDAVKAVSARMQPAPAGPLA</sequence>
<keyword evidence="5" id="KW-1185">Reference proteome</keyword>